<dbReference type="EMBL" id="CAADRA010001147">
    <property type="protein sequence ID" value="VFT81673.1"/>
    <property type="molecule type" value="Genomic_DNA"/>
</dbReference>
<feature type="region of interest" description="Disordered" evidence="1">
    <location>
        <begin position="1"/>
        <end position="31"/>
    </location>
</feature>
<feature type="compositionally biased region" description="Basic and acidic residues" evidence="1">
    <location>
        <begin position="64"/>
        <end position="79"/>
    </location>
</feature>
<protein>
    <submittedName>
        <fullName evidence="3">Aste57867_4567 protein</fullName>
    </submittedName>
</protein>
<dbReference type="EMBL" id="VJMH01001147">
    <property type="protein sequence ID" value="KAF0712993.1"/>
    <property type="molecule type" value="Genomic_DNA"/>
</dbReference>
<gene>
    <name evidence="3" type="primary">Aste57867_4567</name>
    <name evidence="2" type="ORF">As57867_004554</name>
    <name evidence="3" type="ORF">ASTE57867_4567</name>
</gene>
<sequence>MDTPPRLSLSEISSTSMPIKKTDDKKRRKRVLTPQQRLTNRIRSMEYYEAHKDVVLQRLRFHYSENRDKERQRQREKYLRTKAKLQSASCRDDREQAVQAVAANHQHQTSPNVAAQIGQRHQMQFLLN</sequence>
<evidence type="ECO:0000313" key="4">
    <source>
        <dbReference type="Proteomes" id="UP000332933"/>
    </source>
</evidence>
<dbReference type="Proteomes" id="UP000332933">
    <property type="component" value="Unassembled WGS sequence"/>
</dbReference>
<feature type="region of interest" description="Disordered" evidence="1">
    <location>
        <begin position="64"/>
        <end position="91"/>
    </location>
</feature>
<name>A0A485KDA2_9STRA</name>
<evidence type="ECO:0000256" key="1">
    <source>
        <dbReference type="SAM" id="MobiDB-lite"/>
    </source>
</evidence>
<organism evidence="3 4">
    <name type="scientific">Aphanomyces stellatus</name>
    <dbReference type="NCBI Taxonomy" id="120398"/>
    <lineage>
        <taxon>Eukaryota</taxon>
        <taxon>Sar</taxon>
        <taxon>Stramenopiles</taxon>
        <taxon>Oomycota</taxon>
        <taxon>Saprolegniomycetes</taxon>
        <taxon>Saprolegniales</taxon>
        <taxon>Verrucalvaceae</taxon>
        <taxon>Aphanomyces</taxon>
    </lineage>
</organism>
<dbReference type="OrthoDB" id="78864at2759"/>
<keyword evidence="4" id="KW-1185">Reference proteome</keyword>
<dbReference type="AlphaFoldDB" id="A0A485KDA2"/>
<evidence type="ECO:0000313" key="3">
    <source>
        <dbReference type="EMBL" id="VFT81673.1"/>
    </source>
</evidence>
<proteinExistence type="predicted"/>
<reference evidence="2" key="2">
    <citation type="submission" date="2019-06" db="EMBL/GenBank/DDBJ databases">
        <title>Genomics analysis of Aphanomyces spp. identifies a new class of oomycete effector associated with host adaptation.</title>
        <authorList>
            <person name="Gaulin E."/>
        </authorList>
    </citation>
    <scope>NUCLEOTIDE SEQUENCE</scope>
    <source>
        <strain evidence="2">CBS 578.67</strain>
    </source>
</reference>
<accession>A0A485KDA2</accession>
<reference evidence="3 4" key="1">
    <citation type="submission" date="2019-03" db="EMBL/GenBank/DDBJ databases">
        <authorList>
            <person name="Gaulin E."/>
            <person name="Dumas B."/>
        </authorList>
    </citation>
    <scope>NUCLEOTIDE SEQUENCE [LARGE SCALE GENOMIC DNA]</scope>
    <source>
        <strain evidence="3">CBS 568.67</strain>
    </source>
</reference>
<evidence type="ECO:0000313" key="2">
    <source>
        <dbReference type="EMBL" id="KAF0712993.1"/>
    </source>
</evidence>